<dbReference type="PANTHER" id="PTHR33164">
    <property type="entry name" value="TRANSCRIPTIONAL REGULATOR, MARR FAMILY"/>
    <property type="match status" value="1"/>
</dbReference>
<dbReference type="PROSITE" id="PS01117">
    <property type="entry name" value="HTH_MARR_1"/>
    <property type="match status" value="1"/>
</dbReference>
<dbReference type="SUPFAM" id="SSF46785">
    <property type="entry name" value="Winged helix' DNA-binding domain"/>
    <property type="match status" value="1"/>
</dbReference>
<keyword evidence="3" id="KW-0804">Transcription</keyword>
<reference evidence="5 6" key="1">
    <citation type="submission" date="2018-04" db="EMBL/GenBank/DDBJ databases">
        <title>Pararhodobacter oceanense sp. nov., isolated from marine intertidal sediment.</title>
        <authorList>
            <person name="Wang X.-L."/>
            <person name="Du Z.-J."/>
        </authorList>
    </citation>
    <scope>NUCLEOTIDE SEQUENCE [LARGE SCALE GENOMIC DNA]</scope>
    <source>
        <strain evidence="5 6">AM505</strain>
    </source>
</reference>
<dbReference type="Gene3D" id="1.10.10.10">
    <property type="entry name" value="Winged helix-like DNA-binding domain superfamily/Winged helix DNA-binding domain"/>
    <property type="match status" value="1"/>
</dbReference>
<evidence type="ECO:0000259" key="4">
    <source>
        <dbReference type="PROSITE" id="PS50995"/>
    </source>
</evidence>
<dbReference type="InterPro" id="IPR000835">
    <property type="entry name" value="HTH_MarR-typ"/>
</dbReference>
<dbReference type="GO" id="GO:0003677">
    <property type="term" value="F:DNA binding"/>
    <property type="evidence" value="ECO:0007669"/>
    <property type="project" value="UniProtKB-KW"/>
</dbReference>
<evidence type="ECO:0000313" key="5">
    <source>
        <dbReference type="EMBL" id="PVH27583.1"/>
    </source>
</evidence>
<dbReference type="Proteomes" id="UP000245911">
    <property type="component" value="Unassembled WGS sequence"/>
</dbReference>
<dbReference type="InterPro" id="IPR039422">
    <property type="entry name" value="MarR/SlyA-like"/>
</dbReference>
<evidence type="ECO:0000313" key="6">
    <source>
        <dbReference type="Proteomes" id="UP000245911"/>
    </source>
</evidence>
<proteinExistence type="predicted"/>
<protein>
    <recommendedName>
        <fullName evidence="4">HTH marR-type domain-containing protein</fullName>
    </recommendedName>
</protein>
<evidence type="ECO:0000256" key="3">
    <source>
        <dbReference type="ARBA" id="ARBA00023163"/>
    </source>
</evidence>
<keyword evidence="6" id="KW-1185">Reference proteome</keyword>
<dbReference type="GO" id="GO:0006950">
    <property type="term" value="P:response to stress"/>
    <property type="evidence" value="ECO:0007669"/>
    <property type="project" value="TreeGrafter"/>
</dbReference>
<accession>A0A2T8HQ85</accession>
<gene>
    <name evidence="5" type="ORF">DDE20_16730</name>
</gene>
<evidence type="ECO:0000256" key="2">
    <source>
        <dbReference type="ARBA" id="ARBA00023125"/>
    </source>
</evidence>
<keyword evidence="1" id="KW-0805">Transcription regulation</keyword>
<dbReference type="InterPro" id="IPR023187">
    <property type="entry name" value="Tscrpt_reg_MarR-type_CS"/>
</dbReference>
<dbReference type="InterPro" id="IPR036390">
    <property type="entry name" value="WH_DNA-bd_sf"/>
</dbReference>
<dbReference type="GO" id="GO:0003700">
    <property type="term" value="F:DNA-binding transcription factor activity"/>
    <property type="evidence" value="ECO:0007669"/>
    <property type="project" value="InterPro"/>
</dbReference>
<organism evidence="5 6">
    <name type="scientific">Pararhodobacter oceanensis</name>
    <dbReference type="NCBI Taxonomy" id="2172121"/>
    <lineage>
        <taxon>Bacteria</taxon>
        <taxon>Pseudomonadati</taxon>
        <taxon>Pseudomonadota</taxon>
        <taxon>Alphaproteobacteria</taxon>
        <taxon>Rhodobacterales</taxon>
        <taxon>Paracoccaceae</taxon>
        <taxon>Pararhodobacter</taxon>
    </lineage>
</organism>
<name>A0A2T8HQ85_9RHOB</name>
<dbReference type="PROSITE" id="PS50995">
    <property type="entry name" value="HTH_MARR_2"/>
    <property type="match status" value="1"/>
</dbReference>
<dbReference type="AlphaFoldDB" id="A0A2T8HQ85"/>
<dbReference type="InterPro" id="IPR036388">
    <property type="entry name" value="WH-like_DNA-bd_sf"/>
</dbReference>
<dbReference type="SMART" id="SM00347">
    <property type="entry name" value="HTH_MARR"/>
    <property type="match status" value="1"/>
</dbReference>
<sequence length="156" mass="17408">MVHFSAKTLEDQLERVRALESRLTFRLSILSKFLDQQAQAMLEGSGVNLTGYRILNVINTLGGTSISDISRFCAMDRAQVSRSATELERQGLVTFKEDAVSKRKKLVEISSAGNALLETIKPAFLERNEKLDELLGPERKAALTEAINLMTEHVTR</sequence>
<evidence type="ECO:0000256" key="1">
    <source>
        <dbReference type="ARBA" id="ARBA00023015"/>
    </source>
</evidence>
<comment type="caution">
    <text evidence="5">The sequence shown here is derived from an EMBL/GenBank/DDBJ whole genome shotgun (WGS) entry which is preliminary data.</text>
</comment>
<dbReference type="PANTHER" id="PTHR33164:SF43">
    <property type="entry name" value="HTH-TYPE TRANSCRIPTIONAL REPRESSOR YETL"/>
    <property type="match status" value="1"/>
</dbReference>
<keyword evidence="2" id="KW-0238">DNA-binding</keyword>
<feature type="domain" description="HTH marR-type" evidence="4">
    <location>
        <begin position="20"/>
        <end position="152"/>
    </location>
</feature>
<dbReference type="EMBL" id="QDKM01000011">
    <property type="protein sequence ID" value="PVH27583.1"/>
    <property type="molecule type" value="Genomic_DNA"/>
</dbReference>
<dbReference type="Pfam" id="PF12802">
    <property type="entry name" value="MarR_2"/>
    <property type="match status" value="1"/>
</dbReference>